<feature type="domain" description="Phosducin" evidence="3">
    <location>
        <begin position="45"/>
        <end position="253"/>
    </location>
</feature>
<proteinExistence type="inferred from homology"/>
<dbReference type="Gene3D" id="3.40.30.10">
    <property type="entry name" value="Glutaredoxin"/>
    <property type="match status" value="1"/>
</dbReference>
<evidence type="ECO:0000256" key="2">
    <source>
        <dbReference type="SAM" id="MobiDB-lite"/>
    </source>
</evidence>
<feature type="compositionally biased region" description="Basic and acidic residues" evidence="2">
    <location>
        <begin position="55"/>
        <end position="71"/>
    </location>
</feature>
<dbReference type="OMA" id="GKPAGYC"/>
<dbReference type="AlphaFoldDB" id="W2SRW7"/>
<dbReference type="InterPro" id="IPR024253">
    <property type="entry name" value="Phosducin_thioredoxin-like_dom"/>
</dbReference>
<dbReference type="InterPro" id="IPR036249">
    <property type="entry name" value="Thioredoxin-like_sf"/>
</dbReference>
<sequence>MTSLESKLLDGKNAGYCSSSDEGDNGWQVAKDDDEHQSKVMRHLGPSVNTGAKGVQKEYAAHERQTRRDKRAKDRELLMLAQKGMLQGSNLEYKQNIENNIRNLVFYACKYDSEEEDSLENLRQRRLAELKKAAAGKIKEILEKDQFTKAIDSCERLLCVLIYEPDDEMCQKLTHVCKILAADYPLVRFVRARSVILGMSKAFTEQALPTLQFYLNGNLVGNFIKLSSLLDGEIDVDRVRNFIRRQHINLVKGIYVTDSDSSTDEDDG</sequence>
<dbReference type="GeneID" id="25344665"/>
<dbReference type="KEGG" id="nai:NECAME_04633"/>
<keyword evidence="5" id="KW-1185">Reference proteome</keyword>
<dbReference type="PANTHER" id="PTHR46052:SF1">
    <property type="entry name" value="PHOSDUCIN-LIKE PROTEIN"/>
    <property type="match status" value="1"/>
</dbReference>
<dbReference type="InterPro" id="IPR051499">
    <property type="entry name" value="Phosducin-like_reg"/>
</dbReference>
<dbReference type="Proteomes" id="UP000053676">
    <property type="component" value="Unassembled WGS sequence"/>
</dbReference>
<dbReference type="InterPro" id="IPR001200">
    <property type="entry name" value="Phosducin"/>
</dbReference>
<feature type="region of interest" description="Disordered" evidence="2">
    <location>
        <begin position="1"/>
        <end position="71"/>
    </location>
</feature>
<gene>
    <name evidence="4" type="ORF">NECAME_04633</name>
</gene>
<protein>
    <submittedName>
        <fullName evidence="4">Phosducin</fullName>
    </submittedName>
</protein>
<reference evidence="5" key="1">
    <citation type="journal article" date="2014" name="Nat. Genet.">
        <title>Genome of the human hookworm Necator americanus.</title>
        <authorList>
            <person name="Tang Y.T."/>
            <person name="Gao X."/>
            <person name="Rosa B.A."/>
            <person name="Abubucker S."/>
            <person name="Hallsworth-Pepin K."/>
            <person name="Martin J."/>
            <person name="Tyagi R."/>
            <person name="Heizer E."/>
            <person name="Zhang X."/>
            <person name="Bhonagiri-Palsikar V."/>
            <person name="Minx P."/>
            <person name="Warren W.C."/>
            <person name="Wang Q."/>
            <person name="Zhan B."/>
            <person name="Hotez P.J."/>
            <person name="Sternberg P.W."/>
            <person name="Dougall A."/>
            <person name="Gaze S.T."/>
            <person name="Mulvenna J."/>
            <person name="Sotillo J."/>
            <person name="Ranganathan S."/>
            <person name="Rabelo E.M."/>
            <person name="Wilson R.K."/>
            <person name="Felgner P.L."/>
            <person name="Bethony J."/>
            <person name="Hawdon J.M."/>
            <person name="Gasser R.B."/>
            <person name="Loukas A."/>
            <person name="Mitreva M."/>
        </authorList>
    </citation>
    <scope>NUCLEOTIDE SEQUENCE [LARGE SCALE GENOMIC DNA]</scope>
</reference>
<name>W2SRW7_NECAM</name>
<organism evidence="4 5">
    <name type="scientific">Necator americanus</name>
    <name type="common">Human hookworm</name>
    <dbReference type="NCBI Taxonomy" id="51031"/>
    <lineage>
        <taxon>Eukaryota</taxon>
        <taxon>Metazoa</taxon>
        <taxon>Ecdysozoa</taxon>
        <taxon>Nematoda</taxon>
        <taxon>Chromadorea</taxon>
        <taxon>Rhabditida</taxon>
        <taxon>Rhabditina</taxon>
        <taxon>Rhabditomorpha</taxon>
        <taxon>Strongyloidea</taxon>
        <taxon>Ancylostomatidae</taxon>
        <taxon>Bunostominae</taxon>
        <taxon>Necator</taxon>
    </lineage>
</organism>
<dbReference type="GO" id="GO:0008277">
    <property type="term" value="P:regulation of G protein-coupled receptor signaling pathway"/>
    <property type="evidence" value="ECO:0007669"/>
    <property type="project" value="InterPro"/>
</dbReference>
<evidence type="ECO:0000313" key="5">
    <source>
        <dbReference type="Proteomes" id="UP000053676"/>
    </source>
</evidence>
<dbReference type="Pfam" id="PF02114">
    <property type="entry name" value="Phosducin"/>
    <property type="match status" value="1"/>
</dbReference>
<accession>W2SRW7</accession>
<dbReference type="STRING" id="51031.W2SRW7"/>
<evidence type="ECO:0000256" key="1">
    <source>
        <dbReference type="ARBA" id="ARBA00009686"/>
    </source>
</evidence>
<dbReference type="SUPFAM" id="SSF52833">
    <property type="entry name" value="Thioredoxin-like"/>
    <property type="match status" value="1"/>
</dbReference>
<evidence type="ECO:0000313" key="4">
    <source>
        <dbReference type="EMBL" id="ETN71601.1"/>
    </source>
</evidence>
<evidence type="ECO:0000259" key="3">
    <source>
        <dbReference type="Pfam" id="PF02114"/>
    </source>
</evidence>
<comment type="similarity">
    <text evidence="1">Belongs to the phosducin family.</text>
</comment>
<dbReference type="EMBL" id="KI667676">
    <property type="protein sequence ID" value="ETN71601.1"/>
    <property type="molecule type" value="Genomic_DNA"/>
</dbReference>
<dbReference type="CTD" id="25344665"/>
<dbReference type="PANTHER" id="PTHR46052">
    <property type="entry name" value="PHOSDUCIN-LIKE PROTEIN"/>
    <property type="match status" value="1"/>
</dbReference>
<dbReference type="OrthoDB" id="70588at2759"/>
<dbReference type="PRINTS" id="PR00677">
    <property type="entry name" value="PHOSDUCIN"/>
</dbReference>